<protein>
    <submittedName>
        <fullName evidence="1">Uncharacterized protein</fullName>
    </submittedName>
</protein>
<comment type="caution">
    <text evidence="1">The sequence shown here is derived from an EMBL/GenBank/DDBJ whole genome shotgun (WGS) entry which is preliminary data.</text>
</comment>
<sequence length="82" mass="9115">MDTQAHVERAKILKEDLKTFLEQRNRFNPHTATVTVTALASPLREELAATPSVEKKKILGVISDLVCSENKVVMFPVTGHIT</sequence>
<proteinExistence type="predicted"/>
<reference evidence="2" key="1">
    <citation type="journal article" date="2019" name="Int. J. Syst. Evol. Microbiol.">
        <title>The Global Catalogue of Microorganisms (GCM) 10K type strain sequencing project: providing services to taxonomists for standard genome sequencing and annotation.</title>
        <authorList>
            <consortium name="The Broad Institute Genomics Platform"/>
            <consortium name="The Broad Institute Genome Sequencing Center for Infectious Disease"/>
            <person name="Wu L."/>
            <person name="Ma J."/>
        </authorList>
    </citation>
    <scope>NUCLEOTIDE SEQUENCE [LARGE SCALE GENOMIC DNA]</scope>
    <source>
        <strain evidence="2">KCTC 12861</strain>
    </source>
</reference>
<dbReference type="EMBL" id="BMXE01000004">
    <property type="protein sequence ID" value="GHB33788.1"/>
    <property type="molecule type" value="Genomic_DNA"/>
</dbReference>
<evidence type="ECO:0000313" key="2">
    <source>
        <dbReference type="Proteomes" id="UP000637980"/>
    </source>
</evidence>
<evidence type="ECO:0000313" key="1">
    <source>
        <dbReference type="EMBL" id="GHB33788.1"/>
    </source>
</evidence>
<dbReference type="Proteomes" id="UP000637980">
    <property type="component" value="Unassembled WGS sequence"/>
</dbReference>
<name>A0ABQ3ED68_9HYPH</name>
<gene>
    <name evidence="1" type="ORF">GCM10007094_23320</name>
</gene>
<organism evidence="1 2">
    <name type="scientific">Pseudovibrio japonicus</name>
    <dbReference type="NCBI Taxonomy" id="366534"/>
    <lineage>
        <taxon>Bacteria</taxon>
        <taxon>Pseudomonadati</taxon>
        <taxon>Pseudomonadota</taxon>
        <taxon>Alphaproteobacteria</taxon>
        <taxon>Hyphomicrobiales</taxon>
        <taxon>Stappiaceae</taxon>
        <taxon>Pseudovibrio</taxon>
    </lineage>
</organism>
<accession>A0ABQ3ED68</accession>
<dbReference type="RefSeq" id="WP_189436977.1">
    <property type="nucleotide sequence ID" value="NZ_BMXE01000004.1"/>
</dbReference>
<keyword evidence="2" id="KW-1185">Reference proteome</keyword>